<dbReference type="InterPro" id="IPR001030">
    <property type="entry name" value="Acoase/IPM_deHydtase_lsu_aba"/>
</dbReference>
<gene>
    <name evidence="18" type="primary">acnA</name>
    <name evidence="18" type="ORF">PTE30175_02791</name>
</gene>
<evidence type="ECO:0000259" key="17">
    <source>
        <dbReference type="Pfam" id="PF00694"/>
    </source>
</evidence>
<evidence type="ECO:0000256" key="11">
    <source>
        <dbReference type="ARBA" id="ARBA00023004"/>
    </source>
</evidence>
<dbReference type="Gene3D" id="3.30.499.10">
    <property type="entry name" value="Aconitase, domain 3"/>
    <property type="match status" value="2"/>
</dbReference>
<keyword evidence="8" id="KW-0816">Tricarboxylic acid cycle</keyword>
<dbReference type="InterPro" id="IPR006249">
    <property type="entry name" value="Aconitase/IRP2"/>
</dbReference>
<evidence type="ECO:0000256" key="1">
    <source>
        <dbReference type="ARBA" id="ARBA00000118"/>
    </source>
</evidence>
<comment type="function">
    <text evidence="15">Catalyzes the isomerization of citrate to isocitrate via cis-aconitate.</text>
</comment>
<evidence type="ECO:0000256" key="4">
    <source>
        <dbReference type="ARBA" id="ARBA00005026"/>
    </source>
</evidence>
<comment type="catalytic activity">
    <reaction evidence="14 15">
        <text>citrate = D-threo-isocitrate</text>
        <dbReference type="Rhea" id="RHEA:10336"/>
        <dbReference type="ChEBI" id="CHEBI:15562"/>
        <dbReference type="ChEBI" id="CHEBI:16947"/>
        <dbReference type="EC" id="4.2.1.3"/>
    </reaction>
</comment>
<dbReference type="AlphaFoldDB" id="A0A5E4VV52"/>
<comment type="subunit">
    <text evidence="6">Monomer.</text>
</comment>
<dbReference type="RefSeq" id="WP_150697644.1">
    <property type="nucleotide sequence ID" value="NZ_CABPRZ010000010.1"/>
</dbReference>
<dbReference type="InterPro" id="IPR015931">
    <property type="entry name" value="Acnase/IPM_dHydase_lsu_aba_1/3"/>
</dbReference>
<keyword evidence="13 15" id="KW-0456">Lyase</keyword>
<evidence type="ECO:0000256" key="7">
    <source>
        <dbReference type="ARBA" id="ARBA00022485"/>
    </source>
</evidence>
<feature type="domain" description="Aconitase A/isopropylmalate dehydratase small subunit swivel" evidence="17">
    <location>
        <begin position="697"/>
        <end position="825"/>
    </location>
</feature>
<dbReference type="PANTHER" id="PTHR11670">
    <property type="entry name" value="ACONITASE/IRON-RESPONSIVE ELEMENT FAMILY MEMBER"/>
    <property type="match status" value="1"/>
</dbReference>
<dbReference type="Pfam" id="PF00330">
    <property type="entry name" value="Aconitase"/>
    <property type="match status" value="1"/>
</dbReference>
<dbReference type="PROSITE" id="PS00450">
    <property type="entry name" value="ACONITASE_1"/>
    <property type="match status" value="1"/>
</dbReference>
<dbReference type="InterPro" id="IPR044137">
    <property type="entry name" value="AcnA_IRP_Swivel"/>
</dbReference>
<dbReference type="CDD" id="cd01586">
    <property type="entry name" value="AcnA_IRP"/>
    <property type="match status" value="1"/>
</dbReference>
<evidence type="ECO:0000256" key="15">
    <source>
        <dbReference type="RuleBase" id="RU361275"/>
    </source>
</evidence>
<dbReference type="EC" id="4.2.1.3" evidence="15"/>
<evidence type="ECO:0000256" key="13">
    <source>
        <dbReference type="ARBA" id="ARBA00023239"/>
    </source>
</evidence>
<keyword evidence="9" id="KW-0479">Metal-binding</keyword>
<dbReference type="GO" id="GO:0003994">
    <property type="term" value="F:aconitate hydratase activity"/>
    <property type="evidence" value="ECO:0007669"/>
    <property type="project" value="UniProtKB-EC"/>
</dbReference>
<keyword evidence="19" id="KW-1185">Reference proteome</keyword>
<dbReference type="InterPro" id="IPR018136">
    <property type="entry name" value="Aconitase_4Fe-4S_BS"/>
</dbReference>
<dbReference type="FunFam" id="3.30.499.10:FF:000020">
    <property type="entry name" value="Aconitate hydratase A"/>
    <property type="match status" value="1"/>
</dbReference>
<evidence type="ECO:0000259" key="16">
    <source>
        <dbReference type="Pfam" id="PF00330"/>
    </source>
</evidence>
<dbReference type="GO" id="GO:0047456">
    <property type="term" value="F:2-methylisocitrate dehydratase activity"/>
    <property type="evidence" value="ECO:0007669"/>
    <property type="project" value="UniProtKB-EC"/>
</dbReference>
<evidence type="ECO:0000313" key="19">
    <source>
        <dbReference type="Proteomes" id="UP000414233"/>
    </source>
</evidence>
<organism evidence="18 19">
    <name type="scientific">Pandoraea terrae</name>
    <dbReference type="NCBI Taxonomy" id="1537710"/>
    <lineage>
        <taxon>Bacteria</taxon>
        <taxon>Pseudomonadati</taxon>
        <taxon>Pseudomonadota</taxon>
        <taxon>Betaproteobacteria</taxon>
        <taxon>Burkholderiales</taxon>
        <taxon>Burkholderiaceae</taxon>
        <taxon>Pandoraea</taxon>
    </lineage>
</organism>
<dbReference type="OrthoDB" id="9764318at2"/>
<comment type="catalytic activity">
    <reaction evidence="1">
        <text>(2S,3R)-3-hydroxybutane-1,2,3-tricarboxylate = 2-methyl-cis-aconitate + H2O</text>
        <dbReference type="Rhea" id="RHEA:17941"/>
        <dbReference type="ChEBI" id="CHEBI:15377"/>
        <dbReference type="ChEBI" id="CHEBI:57429"/>
        <dbReference type="ChEBI" id="CHEBI:57872"/>
        <dbReference type="EC" id="4.2.1.99"/>
    </reaction>
</comment>
<accession>A0A5E4VV52</accession>
<comment type="similarity">
    <text evidence="5 15">Belongs to the aconitase/IPM isomerase family.</text>
</comment>
<dbReference type="SUPFAM" id="SSF53732">
    <property type="entry name" value="Aconitase iron-sulfur domain"/>
    <property type="match status" value="1"/>
</dbReference>
<dbReference type="InterPro" id="IPR000573">
    <property type="entry name" value="AconitaseA/IPMdHydase_ssu_swvl"/>
</dbReference>
<dbReference type="NCBIfam" id="NF006757">
    <property type="entry name" value="PRK09277.1"/>
    <property type="match status" value="1"/>
</dbReference>
<feature type="domain" description="Aconitase/3-isopropylmalate dehydratase large subunit alpha/beta/alpha" evidence="16">
    <location>
        <begin position="62"/>
        <end position="563"/>
    </location>
</feature>
<proteinExistence type="inferred from homology"/>
<dbReference type="EMBL" id="CABPRZ010000010">
    <property type="protein sequence ID" value="VVE15773.1"/>
    <property type="molecule type" value="Genomic_DNA"/>
</dbReference>
<keyword evidence="7 15" id="KW-0004">4Fe-4S</keyword>
<sequence length="901" mass="97822">MAHNLHKTLKEFKLGGDKKGKFYSLPQLGKALGVQVERLPVSIRVVLESVLRNCDGKKVTEEHVKQLANWQPSAERVDEIPFVVARVVLQDFTGVPLLADLAAMRNVAERMGSNPKRIEPLVPVDLVVDHSVQVDHFREKKALDLNMKLEFSRNNERYQFMKWGMQAFDTFGVVQPGYGIVHQVNLEYLARGVHKKDGVFYPDTLVGTDSHTTMINGIGVVGWGVGGIEAEAGMLGQPVYFLTPDVVGVELKGRLREGVTATDLVLTITEMLRREKVVGKFVEFFGEGTASLALPDRATIANMAPEYGATMGFFPVDEKTIDYFEGTGRTKAEIAAFESYFKAQKMFGVPKSGEIDYTKVLTLDLGSVAPSLAGPKRPQDRIEIGNVKSTFGDLFTKPTAENGFNKTAEQLEATYKTSNGIDIKNGDVLIAAITSCTNTSNPSVLLAAGLLAKKAVEAGLKVAPHIKTSLAPGSRVVTEYLQAAGLLPYLEKLGFGVTAYGCTTCIGNAGDLTPELNEAITSNDLVAAAVLSGNRNFEARIHPNIRANFLASPPLVVAYAIAGNVTTDLMTQPVGKGKGGRDIYLGDIWPTSEEVHKLMKFAMNAKVFKANYDSVKEPSPLWAKIKGSKGQVYDWPTSTYIAEPPFFDGFAMQPSDDIKPIAGARALGVFGDSVTTDHISPAGSIKETSPAGKWLLDNGVLKADFNSYGSRRGNHEVMMRGTFANVRIKNLMIPAKADGSRVEGGLTIHQPSGEQLSIYDAAMKYVAEETPTIVFGGEEYGTGSSRDWAAKGTQLLGVKAVVARSFERIHRSNLVGMGVLPLQFKGNDSADSLGITGEETFDIEGLTADVKPQQDLTLVIRRKNGETQKVQVLLRIDTPIEVDYYKHGGILPFVLRQLLAA</sequence>
<dbReference type="Pfam" id="PF00694">
    <property type="entry name" value="Aconitase_C"/>
    <property type="match status" value="1"/>
</dbReference>
<evidence type="ECO:0000256" key="3">
    <source>
        <dbReference type="ARBA" id="ARBA00004717"/>
    </source>
</evidence>
<protein>
    <recommendedName>
        <fullName evidence="15">Aconitate hydratase</fullName>
        <shortName evidence="15">Aconitase</shortName>
        <ecNumber evidence="15">4.2.1.3</ecNumber>
    </recommendedName>
</protein>
<keyword evidence="10" id="KW-0694">RNA-binding</keyword>
<dbReference type="Gene3D" id="3.20.19.10">
    <property type="entry name" value="Aconitase, domain 4"/>
    <property type="match status" value="1"/>
</dbReference>
<evidence type="ECO:0000256" key="9">
    <source>
        <dbReference type="ARBA" id="ARBA00022723"/>
    </source>
</evidence>
<keyword evidence="12 15" id="KW-0411">Iron-sulfur</keyword>
<dbReference type="GO" id="GO:0006099">
    <property type="term" value="P:tricarboxylic acid cycle"/>
    <property type="evidence" value="ECO:0007669"/>
    <property type="project" value="UniProtKB-UniPathway"/>
</dbReference>
<dbReference type="NCBIfam" id="TIGR01341">
    <property type="entry name" value="aconitase_1"/>
    <property type="match status" value="1"/>
</dbReference>
<evidence type="ECO:0000256" key="2">
    <source>
        <dbReference type="ARBA" id="ARBA00001966"/>
    </source>
</evidence>
<dbReference type="FunFam" id="3.30.499.10:FF:000002">
    <property type="entry name" value="Aconitate hydratase"/>
    <property type="match status" value="1"/>
</dbReference>
<evidence type="ECO:0000256" key="5">
    <source>
        <dbReference type="ARBA" id="ARBA00007185"/>
    </source>
</evidence>
<evidence type="ECO:0000256" key="12">
    <source>
        <dbReference type="ARBA" id="ARBA00023014"/>
    </source>
</evidence>
<dbReference type="Proteomes" id="UP000414233">
    <property type="component" value="Unassembled WGS sequence"/>
</dbReference>
<dbReference type="FunFam" id="3.20.19.10:FF:000001">
    <property type="entry name" value="Aconitate hydratase"/>
    <property type="match status" value="1"/>
</dbReference>
<evidence type="ECO:0000256" key="10">
    <source>
        <dbReference type="ARBA" id="ARBA00022884"/>
    </source>
</evidence>
<dbReference type="Gene3D" id="6.10.190.10">
    <property type="match status" value="1"/>
</dbReference>
<comment type="cofactor">
    <cofactor evidence="2">
        <name>[4Fe-4S] cluster</name>
        <dbReference type="ChEBI" id="CHEBI:49883"/>
    </cofactor>
</comment>
<evidence type="ECO:0000256" key="14">
    <source>
        <dbReference type="ARBA" id="ARBA00023501"/>
    </source>
</evidence>
<dbReference type="CDD" id="cd01580">
    <property type="entry name" value="AcnA_IRP_Swivel"/>
    <property type="match status" value="1"/>
</dbReference>
<comment type="pathway">
    <text evidence="4">Organic acid metabolism; propanoate degradation.</text>
</comment>
<evidence type="ECO:0000256" key="6">
    <source>
        <dbReference type="ARBA" id="ARBA00011245"/>
    </source>
</evidence>
<dbReference type="UniPathway" id="UPA00223">
    <property type="reaction ID" value="UER00718"/>
</dbReference>
<dbReference type="PRINTS" id="PR00415">
    <property type="entry name" value="ACONITASE"/>
</dbReference>
<dbReference type="PROSITE" id="PS01244">
    <property type="entry name" value="ACONITASE_2"/>
    <property type="match status" value="1"/>
</dbReference>
<name>A0A5E4VV52_9BURK</name>
<dbReference type="GO" id="GO:0003723">
    <property type="term" value="F:RNA binding"/>
    <property type="evidence" value="ECO:0007669"/>
    <property type="project" value="UniProtKB-KW"/>
</dbReference>
<keyword evidence="11 15" id="KW-0408">Iron</keyword>
<dbReference type="GO" id="GO:0046872">
    <property type="term" value="F:metal ion binding"/>
    <property type="evidence" value="ECO:0007669"/>
    <property type="project" value="UniProtKB-KW"/>
</dbReference>
<comment type="pathway">
    <text evidence="3">Carbohydrate metabolism; tricarboxylic acid cycle; isocitrate from oxaloacetate: step 2/2.</text>
</comment>
<dbReference type="InterPro" id="IPR015928">
    <property type="entry name" value="Aconitase/3IPM_dehydase_swvl"/>
</dbReference>
<dbReference type="GO" id="GO:0051539">
    <property type="term" value="F:4 iron, 4 sulfur cluster binding"/>
    <property type="evidence" value="ECO:0007669"/>
    <property type="project" value="UniProtKB-KW"/>
</dbReference>
<dbReference type="InterPro" id="IPR036008">
    <property type="entry name" value="Aconitase_4Fe-4S_dom"/>
</dbReference>
<evidence type="ECO:0000313" key="18">
    <source>
        <dbReference type="EMBL" id="VVE15773.1"/>
    </source>
</evidence>
<dbReference type="SUPFAM" id="SSF52016">
    <property type="entry name" value="LeuD/IlvD-like"/>
    <property type="match status" value="1"/>
</dbReference>
<dbReference type="NCBIfam" id="NF009520">
    <property type="entry name" value="PRK12881.1"/>
    <property type="match status" value="1"/>
</dbReference>
<evidence type="ECO:0000256" key="8">
    <source>
        <dbReference type="ARBA" id="ARBA00022532"/>
    </source>
</evidence>
<reference evidence="18 19" key="1">
    <citation type="submission" date="2019-08" db="EMBL/GenBank/DDBJ databases">
        <authorList>
            <person name="Peeters C."/>
        </authorList>
    </citation>
    <scope>NUCLEOTIDE SEQUENCE [LARGE SCALE GENOMIC DNA]</scope>
    <source>
        <strain evidence="18 19">LMG 30175</strain>
    </source>
</reference>